<dbReference type="InterPro" id="IPR050570">
    <property type="entry name" value="Cell_wall_metabolism_enzyme"/>
</dbReference>
<dbReference type="Gene3D" id="2.70.70.10">
    <property type="entry name" value="Glucose Permease (Domain IIA)"/>
    <property type="match status" value="1"/>
</dbReference>
<dbReference type="AlphaFoldDB" id="A0A2W5T271"/>
<comment type="caution">
    <text evidence="3">The sequence shown here is derived from an EMBL/GenBank/DDBJ whole genome shotgun (WGS) entry which is preliminary data.</text>
</comment>
<dbReference type="InterPro" id="IPR011055">
    <property type="entry name" value="Dup_hybrid_motif"/>
</dbReference>
<evidence type="ECO:0000313" key="3">
    <source>
        <dbReference type="EMBL" id="PZR09162.1"/>
    </source>
</evidence>
<dbReference type="PANTHER" id="PTHR21666:SF270">
    <property type="entry name" value="MUREIN HYDROLASE ACTIVATOR ENVC"/>
    <property type="match status" value="1"/>
</dbReference>
<dbReference type="Proteomes" id="UP000249061">
    <property type="component" value="Unassembled WGS sequence"/>
</dbReference>
<dbReference type="GO" id="GO:0004222">
    <property type="term" value="F:metalloendopeptidase activity"/>
    <property type="evidence" value="ECO:0007669"/>
    <property type="project" value="TreeGrafter"/>
</dbReference>
<feature type="chain" id="PRO_5015989492" evidence="1">
    <location>
        <begin position="21"/>
        <end position="284"/>
    </location>
</feature>
<name>A0A2W5T271_9BACT</name>
<sequence>MRFGWLALIALTGCATPAPAPRIPIAELMLAPSSSVPLEAAVTRYQQSARATRASVVQGAPMPTDHARAWTMLLDASETWVSAQKGLHDNTGAARLRLLLETELTTDAHTFGDIPEEVAHRVPHIIRQLSDQLTVAAPRKAPVDPRRFRWPAAPFVLSSPYGERMHPIAAESRFHAGVDLEAPLRQPVRAASDGTVIFSGWNGAHGRQVELMHDAHWTTRYSHLDKLLVKPGTEVKKGQVIGLAGASGLATGPHVHFELRRDGDALDPELFIPQSNQPLMSERP</sequence>
<feature type="domain" description="M23ase beta-sheet core" evidence="2">
    <location>
        <begin position="173"/>
        <end position="268"/>
    </location>
</feature>
<dbReference type="PANTHER" id="PTHR21666">
    <property type="entry name" value="PEPTIDASE-RELATED"/>
    <property type="match status" value="1"/>
</dbReference>
<protein>
    <submittedName>
        <fullName evidence="3">M23 family peptidase</fullName>
    </submittedName>
</protein>
<dbReference type="InterPro" id="IPR016047">
    <property type="entry name" value="M23ase_b-sheet_dom"/>
</dbReference>
<organism evidence="3 4">
    <name type="scientific">Archangium gephyra</name>
    <dbReference type="NCBI Taxonomy" id="48"/>
    <lineage>
        <taxon>Bacteria</taxon>
        <taxon>Pseudomonadati</taxon>
        <taxon>Myxococcota</taxon>
        <taxon>Myxococcia</taxon>
        <taxon>Myxococcales</taxon>
        <taxon>Cystobacterineae</taxon>
        <taxon>Archangiaceae</taxon>
        <taxon>Archangium</taxon>
    </lineage>
</organism>
<reference evidence="3 4" key="1">
    <citation type="submission" date="2017-08" db="EMBL/GenBank/DDBJ databases">
        <title>Infants hospitalized years apart are colonized by the same room-sourced microbial strains.</title>
        <authorList>
            <person name="Brooks B."/>
            <person name="Olm M.R."/>
            <person name="Firek B.A."/>
            <person name="Baker R."/>
            <person name="Thomas B.C."/>
            <person name="Morowitz M.J."/>
            <person name="Banfield J.F."/>
        </authorList>
    </citation>
    <scope>NUCLEOTIDE SEQUENCE [LARGE SCALE GENOMIC DNA]</scope>
    <source>
        <strain evidence="3">S2_003_000_R2_14</strain>
    </source>
</reference>
<gene>
    <name evidence="3" type="ORF">DI536_23300</name>
</gene>
<evidence type="ECO:0000259" key="2">
    <source>
        <dbReference type="Pfam" id="PF01551"/>
    </source>
</evidence>
<dbReference type="CDD" id="cd12797">
    <property type="entry name" value="M23_peptidase"/>
    <property type="match status" value="1"/>
</dbReference>
<dbReference type="SUPFAM" id="SSF51261">
    <property type="entry name" value="Duplicated hybrid motif"/>
    <property type="match status" value="1"/>
</dbReference>
<feature type="signal peptide" evidence="1">
    <location>
        <begin position="1"/>
        <end position="20"/>
    </location>
</feature>
<proteinExistence type="predicted"/>
<evidence type="ECO:0000313" key="4">
    <source>
        <dbReference type="Proteomes" id="UP000249061"/>
    </source>
</evidence>
<accession>A0A2W5T271</accession>
<evidence type="ECO:0000256" key="1">
    <source>
        <dbReference type="SAM" id="SignalP"/>
    </source>
</evidence>
<keyword evidence="1" id="KW-0732">Signal</keyword>
<dbReference type="EMBL" id="QFQP01000022">
    <property type="protein sequence ID" value="PZR09162.1"/>
    <property type="molecule type" value="Genomic_DNA"/>
</dbReference>
<dbReference type="Pfam" id="PF01551">
    <property type="entry name" value="Peptidase_M23"/>
    <property type="match status" value="1"/>
</dbReference>